<keyword evidence="3" id="KW-0210">Decarboxylase</keyword>
<dbReference type="GO" id="GO:0006207">
    <property type="term" value="P:'de novo' pyrimidine nucleobase biosynthetic process"/>
    <property type="evidence" value="ECO:0007669"/>
    <property type="project" value="InterPro"/>
</dbReference>
<dbReference type="Gene3D" id="3.20.20.70">
    <property type="entry name" value="Aldolase class I"/>
    <property type="match status" value="1"/>
</dbReference>
<evidence type="ECO:0000256" key="5">
    <source>
        <dbReference type="ARBA" id="ARBA00023239"/>
    </source>
</evidence>
<comment type="catalytic activity">
    <reaction evidence="6">
        <text>orotidine 5'-phosphate + H(+) = UMP + CO2</text>
        <dbReference type="Rhea" id="RHEA:11596"/>
        <dbReference type="ChEBI" id="CHEBI:15378"/>
        <dbReference type="ChEBI" id="CHEBI:16526"/>
        <dbReference type="ChEBI" id="CHEBI:57538"/>
        <dbReference type="ChEBI" id="CHEBI:57865"/>
        <dbReference type="EC" id="4.1.1.23"/>
    </reaction>
</comment>
<dbReference type="NCBIfam" id="TIGR02127">
    <property type="entry name" value="pyrF_sub2"/>
    <property type="match status" value="1"/>
</dbReference>
<dbReference type="InterPro" id="IPR018089">
    <property type="entry name" value="OMPdecase_AS"/>
</dbReference>
<evidence type="ECO:0000256" key="3">
    <source>
        <dbReference type="ARBA" id="ARBA00022793"/>
    </source>
</evidence>
<dbReference type="AlphaFoldDB" id="A0AA40SMX8"/>
<dbReference type="PANTHER" id="PTHR43375">
    <property type="entry name" value="OROTIDINE 5'-PHOSPHATE DECARBOXYLASE"/>
    <property type="match status" value="1"/>
</dbReference>
<evidence type="ECO:0000256" key="1">
    <source>
        <dbReference type="ARBA" id="ARBA00004861"/>
    </source>
</evidence>
<dbReference type="EC" id="4.1.1.23" evidence="7"/>
<dbReference type="GO" id="GO:0009220">
    <property type="term" value="P:pyrimidine ribonucleotide biosynthetic process"/>
    <property type="evidence" value="ECO:0007669"/>
    <property type="project" value="UniProtKB-UniRule"/>
</dbReference>
<dbReference type="CDD" id="cd04725">
    <property type="entry name" value="OMP_decarboxylase_like"/>
    <property type="match status" value="1"/>
</dbReference>
<dbReference type="EMBL" id="JACIFH010000001">
    <property type="protein sequence ID" value="MBB4139190.1"/>
    <property type="molecule type" value="Genomic_DNA"/>
</dbReference>
<dbReference type="GO" id="GO:0004590">
    <property type="term" value="F:orotidine-5'-phosphate decarboxylase activity"/>
    <property type="evidence" value="ECO:0007669"/>
    <property type="project" value="UniProtKB-UniRule"/>
</dbReference>
<evidence type="ECO:0000256" key="6">
    <source>
        <dbReference type="ARBA" id="ARBA00049157"/>
    </source>
</evidence>
<sequence length="286" mass="28471">MTGFGTRLRAAMDASGQLCVGIDPHAGLLTEWGLDATASGAREFGLRVVGAAAGRVPVVKPQVAFFERFGSAGFAALEEVIAAARAAGLLVLADAKRGDIGSTMDGYAEAWLAAGSPLESDAVTVSPYLGPGSLRGIVSAAVRSGKGLFVLAATSNPEALGVQSAEVTVADAQRGQSVADWVAHGLAWANSSPAAGDGLGPIGFVVGATVDRAQVGLTDDALRDAPILAPGFGAQGARLADLGALFGDLAPQVLASASRSILGAGPGGLVAAIDAHNRELQEGIHG</sequence>
<dbReference type="SUPFAM" id="SSF51366">
    <property type="entry name" value="Ribulose-phoshate binding barrel"/>
    <property type="match status" value="1"/>
</dbReference>
<dbReference type="InterPro" id="IPR001754">
    <property type="entry name" value="OMPdeCOase_dom"/>
</dbReference>
<dbReference type="InterPro" id="IPR013785">
    <property type="entry name" value="Aldolase_TIM"/>
</dbReference>
<keyword evidence="4" id="KW-0665">Pyrimidine biosynthesis</keyword>
<gene>
    <name evidence="9" type="ORF">BKA10_000984</name>
</gene>
<accession>A0AA40SMX8</accession>
<evidence type="ECO:0000256" key="7">
    <source>
        <dbReference type="NCBIfam" id="TIGR02127"/>
    </source>
</evidence>
<dbReference type="InterPro" id="IPR011995">
    <property type="entry name" value="OMPdecase_type-2"/>
</dbReference>
<reference evidence="9 10" key="1">
    <citation type="submission" date="2020-08" db="EMBL/GenBank/DDBJ databases">
        <title>Sequencing the genomes of 1000 actinobacteria strains.</title>
        <authorList>
            <person name="Klenk H.-P."/>
        </authorList>
    </citation>
    <scope>NUCLEOTIDE SEQUENCE [LARGE SCALE GENOMIC DNA]</scope>
    <source>
        <strain evidence="9 10">DSM 19600</strain>
    </source>
</reference>
<proteinExistence type="inferred from homology"/>
<evidence type="ECO:0000313" key="10">
    <source>
        <dbReference type="Proteomes" id="UP000549113"/>
    </source>
</evidence>
<dbReference type="RefSeq" id="WP_183498879.1">
    <property type="nucleotide sequence ID" value="NZ_BAABCO010000001.1"/>
</dbReference>
<comment type="similarity">
    <text evidence="2">Belongs to the OMP decarboxylase family. Type 2 subfamily.</text>
</comment>
<dbReference type="SMART" id="SM00934">
    <property type="entry name" value="OMPdecase"/>
    <property type="match status" value="1"/>
</dbReference>
<dbReference type="PROSITE" id="PS00156">
    <property type="entry name" value="OMPDECASE"/>
    <property type="match status" value="1"/>
</dbReference>
<keyword evidence="10" id="KW-1185">Reference proteome</keyword>
<protein>
    <recommendedName>
        <fullName evidence="7">Orotidine-5'-phosphate decarboxylase</fullName>
        <ecNumber evidence="7">4.1.1.23</ecNumber>
    </recommendedName>
</protein>
<dbReference type="PANTHER" id="PTHR43375:SF1">
    <property type="entry name" value="OROTIDINE 5'-PHOSPHATE DECARBOXYLASE"/>
    <property type="match status" value="1"/>
</dbReference>
<name>A0AA40SMX8_9MICO</name>
<feature type="domain" description="Orotidine 5'-phosphate decarboxylase" evidence="8">
    <location>
        <begin position="17"/>
        <end position="273"/>
    </location>
</feature>
<comment type="pathway">
    <text evidence="1">Pyrimidine metabolism; UMP biosynthesis via de novo pathway; UMP from orotate: step 2/2.</text>
</comment>
<evidence type="ECO:0000259" key="8">
    <source>
        <dbReference type="SMART" id="SM00934"/>
    </source>
</evidence>
<dbReference type="Proteomes" id="UP000549113">
    <property type="component" value="Unassembled WGS sequence"/>
</dbReference>
<evidence type="ECO:0000256" key="4">
    <source>
        <dbReference type="ARBA" id="ARBA00022975"/>
    </source>
</evidence>
<evidence type="ECO:0000313" key="9">
    <source>
        <dbReference type="EMBL" id="MBB4139190.1"/>
    </source>
</evidence>
<evidence type="ECO:0000256" key="2">
    <source>
        <dbReference type="ARBA" id="ARBA00008847"/>
    </source>
</evidence>
<keyword evidence="5 9" id="KW-0456">Lyase</keyword>
<dbReference type="InterPro" id="IPR011060">
    <property type="entry name" value="RibuloseP-bd_barrel"/>
</dbReference>
<dbReference type="Pfam" id="PF00215">
    <property type="entry name" value="OMPdecase"/>
    <property type="match status" value="1"/>
</dbReference>
<organism evidence="9 10">
    <name type="scientific">Microbacterium invictum</name>
    <dbReference type="NCBI Taxonomy" id="515415"/>
    <lineage>
        <taxon>Bacteria</taxon>
        <taxon>Bacillati</taxon>
        <taxon>Actinomycetota</taxon>
        <taxon>Actinomycetes</taxon>
        <taxon>Micrococcales</taxon>
        <taxon>Microbacteriaceae</taxon>
        <taxon>Microbacterium</taxon>
    </lineage>
</organism>
<comment type="caution">
    <text evidence="9">The sequence shown here is derived from an EMBL/GenBank/DDBJ whole genome shotgun (WGS) entry which is preliminary data.</text>
</comment>